<keyword evidence="3" id="KW-1185">Reference proteome</keyword>
<sequence length="75" mass="8806">MNRTLLIMIVVVVFLLVSFGMSYAMEIFFRGKPKTREERKRVFIGAFIWWIFPLDVVGTKLAKLLHSLRWSSVKS</sequence>
<dbReference type="RefSeq" id="WP_013074097.1">
    <property type="nucleotide sequence ID" value="NC_014098.1"/>
</dbReference>
<protein>
    <submittedName>
        <fullName evidence="2">Uncharacterized protein</fullName>
    </submittedName>
</protein>
<proteinExistence type="predicted"/>
<name>D5WR13_KYRT2</name>
<evidence type="ECO:0000313" key="2">
    <source>
        <dbReference type="EMBL" id="ADG04803.1"/>
    </source>
</evidence>
<dbReference type="STRING" id="562970.Btus_0023"/>
<dbReference type="KEGG" id="bts:Btus_0023"/>
<reference evidence="2 3" key="1">
    <citation type="journal article" date="2011" name="Stand. Genomic Sci.">
        <title>Complete genome sequence of the thermophilic, hydrogen-oxidizing Bacillus tusciae type strain (T2) and reclassification in the new genus, Kyrpidia gen. nov. as Kyrpidia tusciae comb. nov. and emendation of the family Alicyclobacillaceae da Costa and Rainey, 2010.</title>
        <authorList>
            <person name="Klenk H.P."/>
            <person name="Lapidus A."/>
            <person name="Chertkov O."/>
            <person name="Copeland A."/>
            <person name="Del Rio T.G."/>
            <person name="Nolan M."/>
            <person name="Lucas S."/>
            <person name="Chen F."/>
            <person name="Tice H."/>
            <person name="Cheng J.F."/>
            <person name="Han C."/>
            <person name="Bruce D."/>
            <person name="Goodwin L."/>
            <person name="Pitluck S."/>
            <person name="Pati A."/>
            <person name="Ivanova N."/>
            <person name="Mavromatis K."/>
            <person name="Daum C."/>
            <person name="Chen A."/>
            <person name="Palaniappan K."/>
            <person name="Chang Y.J."/>
            <person name="Land M."/>
            <person name="Hauser L."/>
            <person name="Jeffries C.D."/>
            <person name="Detter J.C."/>
            <person name="Rohde M."/>
            <person name="Abt B."/>
            <person name="Pukall R."/>
            <person name="Goker M."/>
            <person name="Bristow J."/>
            <person name="Markowitz V."/>
            <person name="Hugenholtz P."/>
            <person name="Eisen J.A."/>
        </authorList>
    </citation>
    <scope>NUCLEOTIDE SEQUENCE [LARGE SCALE GENOMIC DNA]</scope>
    <source>
        <strain evidence="2 3">DSM 2912</strain>
    </source>
</reference>
<keyword evidence="1" id="KW-1133">Transmembrane helix</keyword>
<feature type="transmembrane region" description="Helical" evidence="1">
    <location>
        <begin position="41"/>
        <end position="62"/>
    </location>
</feature>
<dbReference type="Proteomes" id="UP000002368">
    <property type="component" value="Chromosome"/>
</dbReference>
<dbReference type="AlphaFoldDB" id="D5WR13"/>
<evidence type="ECO:0000256" key="1">
    <source>
        <dbReference type="SAM" id="Phobius"/>
    </source>
</evidence>
<dbReference type="HOGENOM" id="CLU_2666359_0_0_9"/>
<organism evidence="2 3">
    <name type="scientific">Kyrpidia tusciae (strain DSM 2912 / NBRC 15312 / T2)</name>
    <name type="common">Bacillus tusciae</name>
    <dbReference type="NCBI Taxonomy" id="562970"/>
    <lineage>
        <taxon>Bacteria</taxon>
        <taxon>Bacillati</taxon>
        <taxon>Bacillota</taxon>
        <taxon>Bacilli</taxon>
        <taxon>Bacillales</taxon>
        <taxon>Alicyclobacillaceae</taxon>
        <taxon>Kyrpidia</taxon>
    </lineage>
</organism>
<dbReference type="OrthoDB" id="9989612at2"/>
<evidence type="ECO:0000313" key="3">
    <source>
        <dbReference type="Proteomes" id="UP000002368"/>
    </source>
</evidence>
<keyword evidence="1" id="KW-0472">Membrane</keyword>
<accession>D5WR13</accession>
<feature type="transmembrane region" description="Helical" evidence="1">
    <location>
        <begin position="6"/>
        <end position="29"/>
    </location>
</feature>
<keyword evidence="1" id="KW-0812">Transmembrane</keyword>
<dbReference type="EMBL" id="CP002017">
    <property type="protein sequence ID" value="ADG04803.1"/>
    <property type="molecule type" value="Genomic_DNA"/>
</dbReference>
<gene>
    <name evidence="2" type="ordered locus">Btus_0023</name>
</gene>